<dbReference type="Proteomes" id="UP000735302">
    <property type="component" value="Unassembled WGS sequence"/>
</dbReference>
<feature type="disulfide bond" evidence="3">
    <location>
        <begin position="38"/>
        <end position="84"/>
    </location>
</feature>
<proteinExistence type="predicted"/>
<evidence type="ECO:0000256" key="5">
    <source>
        <dbReference type="SAM" id="SignalP"/>
    </source>
</evidence>
<evidence type="ECO:0000256" key="3">
    <source>
        <dbReference type="PROSITE-ProRule" id="PRU00090"/>
    </source>
</evidence>
<dbReference type="GO" id="GO:0005886">
    <property type="term" value="C:plasma membrane"/>
    <property type="evidence" value="ECO:0007669"/>
    <property type="project" value="TreeGrafter"/>
</dbReference>
<keyword evidence="2 3" id="KW-1015">Disulfide bond</keyword>
<evidence type="ECO:0000256" key="1">
    <source>
        <dbReference type="ARBA" id="ARBA00022473"/>
    </source>
</evidence>
<name>A0AAV4BRF0_9GAST</name>
<dbReference type="SUPFAM" id="SSF63501">
    <property type="entry name" value="Frizzled cysteine-rich domain"/>
    <property type="match status" value="1"/>
</dbReference>
<dbReference type="Pfam" id="PF01392">
    <property type="entry name" value="Fz"/>
    <property type="match status" value="1"/>
</dbReference>
<gene>
    <name evidence="7" type="ORF">PoB_004835000</name>
</gene>
<evidence type="ECO:0000256" key="4">
    <source>
        <dbReference type="SAM" id="Coils"/>
    </source>
</evidence>
<comment type="caution">
    <text evidence="3">Lacks conserved residue(s) required for the propagation of feature annotation.</text>
</comment>
<dbReference type="InterPro" id="IPR036790">
    <property type="entry name" value="Frizzled_dom_sf"/>
</dbReference>
<dbReference type="InterPro" id="IPR015526">
    <property type="entry name" value="Frizzled/SFRP"/>
</dbReference>
<dbReference type="SMART" id="SM00063">
    <property type="entry name" value="FRI"/>
    <property type="match status" value="1"/>
</dbReference>
<evidence type="ECO:0000256" key="2">
    <source>
        <dbReference type="ARBA" id="ARBA00023157"/>
    </source>
</evidence>
<evidence type="ECO:0000259" key="6">
    <source>
        <dbReference type="PROSITE" id="PS50038"/>
    </source>
</evidence>
<evidence type="ECO:0000313" key="7">
    <source>
        <dbReference type="EMBL" id="GFO21845.1"/>
    </source>
</evidence>
<reference evidence="7 8" key="1">
    <citation type="journal article" date="2021" name="Elife">
        <title>Chloroplast acquisition without the gene transfer in kleptoplastic sea slugs, Plakobranchus ocellatus.</title>
        <authorList>
            <person name="Maeda T."/>
            <person name="Takahashi S."/>
            <person name="Yoshida T."/>
            <person name="Shimamura S."/>
            <person name="Takaki Y."/>
            <person name="Nagai Y."/>
            <person name="Toyoda A."/>
            <person name="Suzuki Y."/>
            <person name="Arimoto A."/>
            <person name="Ishii H."/>
            <person name="Satoh N."/>
            <person name="Nishiyama T."/>
            <person name="Hasebe M."/>
            <person name="Maruyama T."/>
            <person name="Minagawa J."/>
            <person name="Obokata J."/>
            <person name="Shigenobu S."/>
        </authorList>
    </citation>
    <scope>NUCLEOTIDE SEQUENCE [LARGE SCALE GENOMIC DNA]</scope>
</reference>
<evidence type="ECO:0000313" key="8">
    <source>
        <dbReference type="Proteomes" id="UP000735302"/>
    </source>
</evidence>
<feature type="signal peptide" evidence="5">
    <location>
        <begin position="1"/>
        <end position="23"/>
    </location>
</feature>
<feature type="chain" id="PRO_5043629607" evidence="5">
    <location>
        <begin position="24"/>
        <end position="251"/>
    </location>
</feature>
<accession>A0AAV4BRF0</accession>
<dbReference type="PROSITE" id="PS50038">
    <property type="entry name" value="FZ"/>
    <property type="match status" value="1"/>
</dbReference>
<dbReference type="GO" id="GO:0035567">
    <property type="term" value="P:non-canonical Wnt signaling pathway"/>
    <property type="evidence" value="ECO:0007669"/>
    <property type="project" value="TreeGrafter"/>
</dbReference>
<dbReference type="GO" id="GO:0060070">
    <property type="term" value="P:canonical Wnt signaling pathway"/>
    <property type="evidence" value="ECO:0007669"/>
    <property type="project" value="TreeGrafter"/>
</dbReference>
<dbReference type="AlphaFoldDB" id="A0AAV4BRF0"/>
<feature type="disulfide bond" evidence="3">
    <location>
        <begin position="30"/>
        <end position="91"/>
    </location>
</feature>
<dbReference type="Gene3D" id="1.10.2000.10">
    <property type="entry name" value="Frizzled cysteine-rich domain"/>
    <property type="match status" value="1"/>
</dbReference>
<protein>
    <submittedName>
        <fullName evidence="7">Frizzled</fullName>
    </submittedName>
</protein>
<feature type="domain" description="FZ" evidence="6">
    <location>
        <begin position="30"/>
        <end position="147"/>
    </location>
</feature>
<dbReference type="InterPro" id="IPR020067">
    <property type="entry name" value="Frizzled_dom"/>
</dbReference>
<sequence length="251" mass="27055">MLPPREQILFFLISALIALNIHGAAIGKQCAPVGETKCPHASGKLIHLPNVLGHTSLNEAETNMNQLNPVLSFIPSPAFKSFFCAVHFPQCTQEVAEGVILPCKSLCLQARADMRRMMGNQMPGGASIWPASIRCSIFPDTGPCMGLDGITAPTGRPTSMRNSSVINSTSSLGPDVKTVNEVQVHTDSVRSDDMGNPADLMTPFIKPMMNYMRSSTKLNQAQAKLARAQAEVAELTKVKLGLDIARLKAEQ</sequence>
<keyword evidence="5" id="KW-0732">Signal</keyword>
<keyword evidence="8" id="KW-1185">Reference proteome</keyword>
<dbReference type="EMBL" id="BLXT01005284">
    <property type="protein sequence ID" value="GFO21845.1"/>
    <property type="molecule type" value="Genomic_DNA"/>
</dbReference>
<dbReference type="GO" id="GO:0017147">
    <property type="term" value="F:Wnt-protein binding"/>
    <property type="evidence" value="ECO:0007669"/>
    <property type="project" value="TreeGrafter"/>
</dbReference>
<keyword evidence="1" id="KW-0217">Developmental protein</keyword>
<dbReference type="GO" id="GO:0042813">
    <property type="term" value="F:Wnt receptor activity"/>
    <property type="evidence" value="ECO:0007669"/>
    <property type="project" value="TreeGrafter"/>
</dbReference>
<feature type="disulfide bond" evidence="3">
    <location>
        <begin position="103"/>
        <end position="144"/>
    </location>
</feature>
<dbReference type="CDD" id="cd07066">
    <property type="entry name" value="CRD_FZ"/>
    <property type="match status" value="1"/>
</dbReference>
<comment type="caution">
    <text evidence="7">The sequence shown here is derived from an EMBL/GenBank/DDBJ whole genome shotgun (WGS) entry which is preliminary data.</text>
</comment>
<dbReference type="PANTHER" id="PTHR11309">
    <property type="entry name" value="FRIZZLED"/>
    <property type="match status" value="1"/>
</dbReference>
<feature type="coiled-coil region" evidence="4">
    <location>
        <begin position="211"/>
        <end position="238"/>
    </location>
</feature>
<organism evidence="7 8">
    <name type="scientific">Plakobranchus ocellatus</name>
    <dbReference type="NCBI Taxonomy" id="259542"/>
    <lineage>
        <taxon>Eukaryota</taxon>
        <taxon>Metazoa</taxon>
        <taxon>Spiralia</taxon>
        <taxon>Lophotrochozoa</taxon>
        <taxon>Mollusca</taxon>
        <taxon>Gastropoda</taxon>
        <taxon>Heterobranchia</taxon>
        <taxon>Euthyneura</taxon>
        <taxon>Panpulmonata</taxon>
        <taxon>Sacoglossa</taxon>
        <taxon>Placobranchoidea</taxon>
        <taxon>Plakobranchidae</taxon>
        <taxon>Plakobranchus</taxon>
    </lineage>
</organism>
<keyword evidence="4" id="KW-0175">Coiled coil</keyword>